<dbReference type="STRING" id="596327.PORUE0001_0256"/>
<protein>
    <recommendedName>
        <fullName evidence="4">Gliding motility-associated C-terminal domain-containing protein</fullName>
    </recommendedName>
</protein>
<feature type="chain" id="PRO_5002916571" description="Gliding motility-associated C-terminal domain-containing protein" evidence="1">
    <location>
        <begin position="21"/>
        <end position="469"/>
    </location>
</feature>
<dbReference type="NCBIfam" id="TIGR04131">
    <property type="entry name" value="Bac_Flav_CTERM"/>
    <property type="match status" value="1"/>
</dbReference>
<evidence type="ECO:0008006" key="4">
    <source>
        <dbReference type="Google" id="ProtNLM"/>
    </source>
</evidence>
<feature type="signal peptide" evidence="1">
    <location>
        <begin position="1"/>
        <end position="20"/>
    </location>
</feature>
<dbReference type="RefSeq" id="WP_007366169.1">
    <property type="nucleotide sequence ID" value="NZ_ACLR01000226.1"/>
</dbReference>
<dbReference type="Proteomes" id="UP000003303">
    <property type="component" value="Unassembled WGS sequence"/>
</dbReference>
<keyword evidence="1" id="KW-0732">Signal</keyword>
<keyword evidence="3" id="KW-1185">Reference proteome</keyword>
<name>C2ME98_9PORP</name>
<dbReference type="EMBL" id="ACLR01000226">
    <property type="protein sequence ID" value="EEK15983.1"/>
    <property type="molecule type" value="Genomic_DNA"/>
</dbReference>
<dbReference type="InterPro" id="IPR026341">
    <property type="entry name" value="T9SS_type_B"/>
</dbReference>
<dbReference type="OrthoDB" id="1123245at2"/>
<dbReference type="AlphaFoldDB" id="C2ME98"/>
<reference evidence="2 3" key="1">
    <citation type="submission" date="2009-04" db="EMBL/GenBank/DDBJ databases">
        <authorList>
            <person name="Sebastian Y."/>
            <person name="Madupu R."/>
            <person name="Durkin A.S."/>
            <person name="Torralba M."/>
            <person name="Methe B."/>
            <person name="Sutton G.G."/>
            <person name="Strausberg R.L."/>
            <person name="Nelson K.E."/>
        </authorList>
    </citation>
    <scope>NUCLEOTIDE SEQUENCE [LARGE SCALE GENOMIC DNA]</scope>
    <source>
        <strain evidence="2 3">60-3</strain>
    </source>
</reference>
<dbReference type="Pfam" id="PF13585">
    <property type="entry name" value="CHU_C"/>
    <property type="match status" value="1"/>
</dbReference>
<accession>C2ME98</accession>
<evidence type="ECO:0000313" key="3">
    <source>
        <dbReference type="Proteomes" id="UP000003303"/>
    </source>
</evidence>
<sequence length="469" mass="50608">MKTRSLILSLLILISSAVTISAQSVPASLSASLSASPGKLSQPYTPTGQQVRLVAYHPASGEGSGAVTLTFPIAAGEKLYSYTTSIQEAQPVATAQYAGTTVTVPNAQLECGYFTAQPSQIMMTRVYYWIFDYSRVSLRDLALTADYDAAEPCQQVTLTLSRPLPPISYRTLQGASMQADRGLVVRYQDIVYKEETHAFTAEQKEELLPETNGGAWHLIAPLSDTSFAIIGDRFTKGVAEQYGLPIESPVLQAHRVELHARYRLVSSGQSQAADSTASNAGQLPSSLSAPATVEIDLVANEPAAVLYQIIIAEGATISKDAPVVMQFNGRQAQYTFDKMGTYTLYGSVSDRTASCTATSQPVVVTVQSSRLEVPNVFTPFSSPGVNDLFQVVHQSLISFEAHIYDAWGGLIYSWSNPNGGWDGTCRGKPVPSGVYYYVITAEGADGVQYHKSGDVNILESDYSQQPNFN</sequence>
<evidence type="ECO:0000256" key="1">
    <source>
        <dbReference type="SAM" id="SignalP"/>
    </source>
</evidence>
<comment type="caution">
    <text evidence="2">The sequence shown here is derived from an EMBL/GenBank/DDBJ whole genome shotgun (WGS) entry which is preliminary data.</text>
</comment>
<gene>
    <name evidence="2" type="ORF">PORUE0001_0256</name>
</gene>
<proteinExistence type="predicted"/>
<organism evidence="2 3">
    <name type="scientific">Porphyromonas uenonis 60-3</name>
    <dbReference type="NCBI Taxonomy" id="596327"/>
    <lineage>
        <taxon>Bacteria</taxon>
        <taxon>Pseudomonadati</taxon>
        <taxon>Bacteroidota</taxon>
        <taxon>Bacteroidia</taxon>
        <taxon>Bacteroidales</taxon>
        <taxon>Porphyromonadaceae</taxon>
        <taxon>Porphyromonas</taxon>
    </lineage>
</organism>
<evidence type="ECO:0000313" key="2">
    <source>
        <dbReference type="EMBL" id="EEK15983.1"/>
    </source>
</evidence>
<dbReference type="eggNOG" id="COG3291">
    <property type="taxonomic scope" value="Bacteria"/>
</dbReference>